<protein>
    <submittedName>
        <fullName evidence="1">Uncharacterized protein</fullName>
    </submittedName>
</protein>
<dbReference type="EMBL" id="CAMPGE010023733">
    <property type="protein sequence ID" value="CAI2381639.1"/>
    <property type="molecule type" value="Genomic_DNA"/>
</dbReference>
<sequence length="100" mass="11707">MRWEEKSQSKKIEQPKLALPRSFYLLWLTSLTSSYCRGTVNLPEICTNVGFTLPLNKLKPHFNLRLSNQRNNFPRLNLLIILINVFEDDIPSHNFGESFL</sequence>
<dbReference type="AlphaFoldDB" id="A0AAD1XZI1"/>
<name>A0AAD1XZI1_EUPCR</name>
<keyword evidence="2" id="KW-1185">Reference proteome</keyword>
<accession>A0AAD1XZI1</accession>
<evidence type="ECO:0000313" key="1">
    <source>
        <dbReference type="EMBL" id="CAI2381639.1"/>
    </source>
</evidence>
<evidence type="ECO:0000313" key="2">
    <source>
        <dbReference type="Proteomes" id="UP001295684"/>
    </source>
</evidence>
<reference evidence="1" key="1">
    <citation type="submission" date="2023-07" db="EMBL/GenBank/DDBJ databases">
        <authorList>
            <consortium name="AG Swart"/>
            <person name="Singh M."/>
            <person name="Singh A."/>
            <person name="Seah K."/>
            <person name="Emmerich C."/>
        </authorList>
    </citation>
    <scope>NUCLEOTIDE SEQUENCE</scope>
    <source>
        <strain evidence="1">DP1</strain>
    </source>
</reference>
<dbReference type="Proteomes" id="UP001295684">
    <property type="component" value="Unassembled WGS sequence"/>
</dbReference>
<gene>
    <name evidence="1" type="ORF">ECRASSUSDP1_LOCUS23097</name>
</gene>
<organism evidence="1 2">
    <name type="scientific">Euplotes crassus</name>
    <dbReference type="NCBI Taxonomy" id="5936"/>
    <lineage>
        <taxon>Eukaryota</taxon>
        <taxon>Sar</taxon>
        <taxon>Alveolata</taxon>
        <taxon>Ciliophora</taxon>
        <taxon>Intramacronucleata</taxon>
        <taxon>Spirotrichea</taxon>
        <taxon>Hypotrichia</taxon>
        <taxon>Euplotida</taxon>
        <taxon>Euplotidae</taxon>
        <taxon>Moneuplotes</taxon>
    </lineage>
</organism>
<proteinExistence type="predicted"/>
<comment type="caution">
    <text evidence="1">The sequence shown here is derived from an EMBL/GenBank/DDBJ whole genome shotgun (WGS) entry which is preliminary data.</text>
</comment>